<evidence type="ECO:0000313" key="9">
    <source>
        <dbReference type="Proteomes" id="UP000277858"/>
    </source>
</evidence>
<feature type="binding site" evidence="7">
    <location>
        <position position="49"/>
    </location>
    <ligand>
        <name>substrate</name>
    </ligand>
</feature>
<proteinExistence type="inferred from homology"/>
<dbReference type="GO" id="GO:0009073">
    <property type="term" value="P:aromatic amino acid family biosynthetic process"/>
    <property type="evidence" value="ECO:0007669"/>
    <property type="project" value="UniProtKB-KW"/>
</dbReference>
<evidence type="ECO:0000256" key="3">
    <source>
        <dbReference type="ARBA" id="ARBA00022741"/>
    </source>
</evidence>
<keyword evidence="7" id="KW-0460">Magnesium</keyword>
<comment type="cofactor">
    <cofactor evidence="7">
        <name>Mg(2+)</name>
        <dbReference type="ChEBI" id="CHEBI:18420"/>
    </cofactor>
    <text evidence="7">Binds 1 Mg(2+) ion per subunit.</text>
</comment>
<dbReference type="HAMAP" id="MF_00109">
    <property type="entry name" value="Shikimate_kinase"/>
    <property type="match status" value="1"/>
</dbReference>
<keyword evidence="7" id="KW-0963">Cytoplasm</keyword>
<dbReference type="PANTHER" id="PTHR21087:SF16">
    <property type="entry name" value="SHIKIMATE KINASE 1, CHLOROPLASTIC"/>
    <property type="match status" value="1"/>
</dbReference>
<dbReference type="GO" id="GO:0005829">
    <property type="term" value="C:cytosol"/>
    <property type="evidence" value="ECO:0007669"/>
    <property type="project" value="TreeGrafter"/>
</dbReference>
<dbReference type="UniPathway" id="UPA00053">
    <property type="reaction ID" value="UER00088"/>
</dbReference>
<evidence type="ECO:0000256" key="7">
    <source>
        <dbReference type="HAMAP-Rule" id="MF_00109"/>
    </source>
</evidence>
<comment type="subcellular location">
    <subcellularLocation>
        <location evidence="7">Cytoplasm</location>
    </subcellularLocation>
</comment>
<dbReference type="PANTHER" id="PTHR21087">
    <property type="entry name" value="SHIKIMATE KINASE"/>
    <property type="match status" value="1"/>
</dbReference>
<feature type="binding site" evidence="7">
    <location>
        <begin position="27"/>
        <end position="32"/>
    </location>
    <ligand>
        <name>ATP</name>
        <dbReference type="ChEBI" id="CHEBI:30616"/>
    </ligand>
</feature>
<sequence length="201" mass="21051">MSEPGGHRLDQTGSGPAPVIAIIGAPGSGKSTVGPLLAARLGLDFVDVDEVISRVEGRPISDIFATDGEPYFRRVEARETLAALAAGGVVSLGGGAPLTPSIGQALDRVRTVWLEVSARTASGRVGLNDATRPLLLGNVHSRMVRLLAERRPVYAAPADIHVVTDSLHPGQIVEQILVELQGLPEDTGVIETSANETREQS</sequence>
<evidence type="ECO:0000256" key="6">
    <source>
        <dbReference type="ARBA" id="ARBA00023141"/>
    </source>
</evidence>
<comment type="caution">
    <text evidence="7">Lacks conserved residue(s) required for the propagation of feature annotation.</text>
</comment>
<dbReference type="InterPro" id="IPR027417">
    <property type="entry name" value="P-loop_NTPase"/>
</dbReference>
<evidence type="ECO:0000256" key="1">
    <source>
        <dbReference type="ARBA" id="ARBA00022605"/>
    </source>
</evidence>
<comment type="catalytic activity">
    <reaction evidence="7">
        <text>shikimate + ATP = 3-phosphoshikimate + ADP + H(+)</text>
        <dbReference type="Rhea" id="RHEA:13121"/>
        <dbReference type="ChEBI" id="CHEBI:15378"/>
        <dbReference type="ChEBI" id="CHEBI:30616"/>
        <dbReference type="ChEBI" id="CHEBI:36208"/>
        <dbReference type="ChEBI" id="CHEBI:145989"/>
        <dbReference type="ChEBI" id="CHEBI:456216"/>
        <dbReference type="EC" id="2.7.1.71"/>
    </reaction>
</comment>
<keyword evidence="2 7" id="KW-0808">Transferase</keyword>
<feature type="binding site" evidence="7">
    <location>
        <position position="132"/>
    </location>
    <ligand>
        <name>ATP</name>
        <dbReference type="ChEBI" id="CHEBI:30616"/>
    </ligand>
</feature>
<keyword evidence="3 7" id="KW-0547">Nucleotide-binding</keyword>
<dbReference type="CDD" id="cd00464">
    <property type="entry name" value="SK"/>
    <property type="match status" value="1"/>
</dbReference>
<dbReference type="GO" id="GO:0000287">
    <property type="term" value="F:magnesium ion binding"/>
    <property type="evidence" value="ECO:0007669"/>
    <property type="project" value="UniProtKB-UniRule"/>
</dbReference>
<feature type="binding site" evidence="7">
    <location>
        <position position="31"/>
    </location>
    <ligand>
        <name>Mg(2+)</name>
        <dbReference type="ChEBI" id="CHEBI:18420"/>
    </ligand>
</feature>
<comment type="subunit">
    <text evidence="7">Monomer.</text>
</comment>
<dbReference type="STRING" id="1122997.GCA_000425285_00757"/>
<keyword evidence="1 7" id="KW-0028">Amino-acid biosynthesis</keyword>
<gene>
    <name evidence="7 8" type="primary">aroK</name>
    <name evidence="8" type="ORF">NCTC13652_00290</name>
</gene>
<keyword evidence="9" id="KW-1185">Reference proteome</keyword>
<evidence type="ECO:0000313" key="8">
    <source>
        <dbReference type="EMBL" id="VEI02124.1"/>
    </source>
</evidence>
<comment type="pathway">
    <text evidence="7">Metabolic intermediate biosynthesis; chorismate biosynthesis; chorismate from D-erythrose 4-phosphate and phosphoenolpyruvate: step 5/7.</text>
</comment>
<dbReference type="Gene3D" id="3.40.50.300">
    <property type="entry name" value="P-loop containing nucleotide triphosphate hydrolases"/>
    <property type="match status" value="1"/>
</dbReference>
<keyword evidence="4 7" id="KW-0418">Kinase</keyword>
<feature type="binding site" evidence="7">
    <location>
        <position position="150"/>
    </location>
    <ligand>
        <name>substrate</name>
    </ligand>
</feature>
<evidence type="ECO:0000256" key="4">
    <source>
        <dbReference type="ARBA" id="ARBA00022777"/>
    </source>
</evidence>
<dbReference type="Pfam" id="PF01202">
    <property type="entry name" value="SKI"/>
    <property type="match status" value="1"/>
</dbReference>
<organism evidence="8 9">
    <name type="scientific">Acidipropionibacterium jensenii</name>
    <dbReference type="NCBI Taxonomy" id="1749"/>
    <lineage>
        <taxon>Bacteria</taxon>
        <taxon>Bacillati</taxon>
        <taxon>Actinomycetota</taxon>
        <taxon>Actinomycetes</taxon>
        <taxon>Propionibacteriales</taxon>
        <taxon>Propionibacteriaceae</taxon>
        <taxon>Acidipropionibacterium</taxon>
    </lineage>
</organism>
<protein>
    <recommendedName>
        <fullName evidence="7">Shikimate kinase</fullName>
        <shortName evidence="7">SK</shortName>
        <ecNumber evidence="7">2.7.1.71</ecNumber>
    </recommendedName>
</protein>
<dbReference type="Proteomes" id="UP000277858">
    <property type="component" value="Chromosome"/>
</dbReference>
<dbReference type="PRINTS" id="PR01100">
    <property type="entry name" value="SHIKIMTKNASE"/>
</dbReference>
<evidence type="ECO:0000256" key="2">
    <source>
        <dbReference type="ARBA" id="ARBA00022679"/>
    </source>
</evidence>
<keyword evidence="5 7" id="KW-0067">ATP-binding</keyword>
<comment type="function">
    <text evidence="7">Catalyzes the specific phosphorylation of the 3-hydroxyl group of shikimic acid using ATP as a cosubstrate.</text>
</comment>
<dbReference type="AlphaFoldDB" id="A0A3S4V542"/>
<keyword evidence="7" id="KW-0479">Metal-binding</keyword>
<dbReference type="GO" id="GO:0009423">
    <property type="term" value="P:chorismate biosynthetic process"/>
    <property type="evidence" value="ECO:0007669"/>
    <property type="project" value="UniProtKB-UniRule"/>
</dbReference>
<dbReference type="GO" id="GO:0008652">
    <property type="term" value="P:amino acid biosynthetic process"/>
    <property type="evidence" value="ECO:0007669"/>
    <property type="project" value="UniProtKB-KW"/>
</dbReference>
<dbReference type="GO" id="GO:0005524">
    <property type="term" value="F:ATP binding"/>
    <property type="evidence" value="ECO:0007669"/>
    <property type="project" value="UniProtKB-UniRule"/>
</dbReference>
<feature type="binding site" evidence="7">
    <location>
        <position position="73"/>
    </location>
    <ligand>
        <name>substrate</name>
    </ligand>
</feature>
<comment type="similarity">
    <text evidence="7">Belongs to the shikimate kinase family.</text>
</comment>
<dbReference type="SUPFAM" id="SSF52540">
    <property type="entry name" value="P-loop containing nucleoside triphosphate hydrolases"/>
    <property type="match status" value="1"/>
</dbReference>
<name>A0A3S4V542_9ACTN</name>
<dbReference type="InterPro" id="IPR000623">
    <property type="entry name" value="Shikimate_kinase/TSH1"/>
</dbReference>
<dbReference type="InterPro" id="IPR031322">
    <property type="entry name" value="Shikimate/glucono_kinase"/>
</dbReference>
<feature type="binding site" evidence="7">
    <location>
        <position position="94"/>
    </location>
    <ligand>
        <name>substrate</name>
    </ligand>
</feature>
<evidence type="ECO:0000256" key="5">
    <source>
        <dbReference type="ARBA" id="ARBA00022840"/>
    </source>
</evidence>
<dbReference type="GO" id="GO:0004765">
    <property type="term" value="F:shikimate kinase activity"/>
    <property type="evidence" value="ECO:0007669"/>
    <property type="project" value="UniProtKB-UniRule"/>
</dbReference>
<reference evidence="8 9" key="1">
    <citation type="submission" date="2018-12" db="EMBL/GenBank/DDBJ databases">
        <authorList>
            <consortium name="Pathogen Informatics"/>
        </authorList>
    </citation>
    <scope>NUCLEOTIDE SEQUENCE [LARGE SCALE GENOMIC DNA]</scope>
    <source>
        <strain evidence="8 9">NCTC13652</strain>
    </source>
</reference>
<dbReference type="EMBL" id="LR134473">
    <property type="protein sequence ID" value="VEI02124.1"/>
    <property type="molecule type" value="Genomic_DNA"/>
</dbReference>
<keyword evidence="6 7" id="KW-0057">Aromatic amino acid biosynthesis</keyword>
<accession>A0A3S4V542</accession>
<dbReference type="EC" id="2.7.1.71" evidence="7"/>